<dbReference type="EMBL" id="MN740538">
    <property type="protein sequence ID" value="QHU32337.1"/>
    <property type="molecule type" value="Genomic_DNA"/>
</dbReference>
<dbReference type="AlphaFoldDB" id="A0A6C0LP52"/>
<reference evidence="1" key="1">
    <citation type="journal article" date="2020" name="Nature">
        <title>Giant virus diversity and host interactions through global metagenomics.</title>
        <authorList>
            <person name="Schulz F."/>
            <person name="Roux S."/>
            <person name="Paez-Espino D."/>
            <person name="Jungbluth S."/>
            <person name="Walsh D.A."/>
            <person name="Denef V.J."/>
            <person name="McMahon K.D."/>
            <person name="Konstantinidis K.T."/>
            <person name="Eloe-Fadrosh E.A."/>
            <person name="Kyrpides N.C."/>
            <person name="Woyke T."/>
        </authorList>
    </citation>
    <scope>NUCLEOTIDE SEQUENCE</scope>
    <source>
        <strain evidence="1">GVMAG-M-3300027963-9</strain>
    </source>
</reference>
<protein>
    <submittedName>
        <fullName evidence="1">Uncharacterized protein</fullName>
    </submittedName>
</protein>
<organism evidence="1">
    <name type="scientific">viral metagenome</name>
    <dbReference type="NCBI Taxonomy" id="1070528"/>
    <lineage>
        <taxon>unclassified sequences</taxon>
        <taxon>metagenomes</taxon>
        <taxon>organismal metagenomes</taxon>
    </lineage>
</organism>
<name>A0A6C0LP52_9ZZZZ</name>
<evidence type="ECO:0000313" key="1">
    <source>
        <dbReference type="EMBL" id="QHU32337.1"/>
    </source>
</evidence>
<sequence length="193" mass="22212">MEFGIPLTKFDPNHVRWGNPRLGPFRRTIPFAYEEGQIHFHSVILSLQPLKIVEMDIMRNQIILEESRKLSFLSKIEQFQTLVQHSLLKHGAQWTEGCKKATEVAIPLQPLLKNKRLCLYLSTQADSLSFFNEGVAVPFSDTSIKPGDLIRITVKLQGLSLQMVEDNIWTGKSRIQHHILQIYKVSKDDDDFV</sequence>
<accession>A0A6C0LP52</accession>
<proteinExistence type="predicted"/>